<dbReference type="InterPro" id="IPR029787">
    <property type="entry name" value="Nucleotide_cyclase"/>
</dbReference>
<protein>
    <submittedName>
        <fullName evidence="2">Diguanylate cyclase</fullName>
    </submittedName>
</protein>
<evidence type="ECO:0000313" key="3">
    <source>
        <dbReference type="Proteomes" id="UP000018890"/>
    </source>
</evidence>
<dbReference type="PANTHER" id="PTHR45138">
    <property type="entry name" value="REGULATORY COMPONENTS OF SENSORY TRANSDUCTION SYSTEM"/>
    <property type="match status" value="1"/>
</dbReference>
<gene>
    <name evidence="2" type="ORF">JCM9140_2565</name>
</gene>
<dbReference type="Pfam" id="PF00990">
    <property type="entry name" value="GGDEF"/>
    <property type="match status" value="1"/>
</dbReference>
<organism evidence="2 3">
    <name type="scientific">Halalkalibacter wakoensis JCM 9140</name>
    <dbReference type="NCBI Taxonomy" id="1236970"/>
    <lineage>
        <taxon>Bacteria</taxon>
        <taxon>Bacillati</taxon>
        <taxon>Bacillota</taxon>
        <taxon>Bacilli</taxon>
        <taxon>Bacillales</taxon>
        <taxon>Bacillaceae</taxon>
        <taxon>Halalkalibacter</taxon>
    </lineage>
</organism>
<name>W4Q3E4_9BACI</name>
<keyword evidence="3" id="KW-1185">Reference proteome</keyword>
<dbReference type="PANTHER" id="PTHR45138:SF9">
    <property type="entry name" value="DIGUANYLATE CYCLASE DGCM-RELATED"/>
    <property type="match status" value="1"/>
</dbReference>
<dbReference type="PROSITE" id="PS50887">
    <property type="entry name" value="GGDEF"/>
    <property type="match status" value="1"/>
</dbReference>
<proteinExistence type="predicted"/>
<dbReference type="GO" id="GO:0005886">
    <property type="term" value="C:plasma membrane"/>
    <property type="evidence" value="ECO:0007669"/>
    <property type="project" value="TreeGrafter"/>
</dbReference>
<dbReference type="SMART" id="SM00267">
    <property type="entry name" value="GGDEF"/>
    <property type="match status" value="1"/>
</dbReference>
<reference evidence="2" key="1">
    <citation type="journal article" date="2014" name="Genome Announc.">
        <title>Draft Genome Sequences of Three Alkaliphilic Bacillus Strains, Bacillus wakoensis JCM 9140T, Bacillus akibai JCM 9157T, and Bacillus hemicellulosilyticus JCM 9152T.</title>
        <authorList>
            <person name="Yuki M."/>
            <person name="Oshima K."/>
            <person name="Suda W."/>
            <person name="Oshida Y."/>
            <person name="Kitamura K."/>
            <person name="Iida T."/>
            <person name="Hattori M."/>
            <person name="Ohkuma M."/>
        </authorList>
    </citation>
    <scope>NUCLEOTIDE SEQUENCE [LARGE SCALE GENOMIC DNA]</scope>
    <source>
        <strain evidence="2">JCM 9140</strain>
    </source>
</reference>
<dbReference type="RefSeq" id="WP_052002213.1">
    <property type="nucleotide sequence ID" value="NZ_BAUT01000025.1"/>
</dbReference>
<dbReference type="NCBIfam" id="TIGR00254">
    <property type="entry name" value="GGDEF"/>
    <property type="match status" value="1"/>
</dbReference>
<dbReference type="EMBL" id="BAUT01000025">
    <property type="protein sequence ID" value="GAE26492.1"/>
    <property type="molecule type" value="Genomic_DNA"/>
</dbReference>
<dbReference type="InterPro" id="IPR050469">
    <property type="entry name" value="Diguanylate_Cyclase"/>
</dbReference>
<dbReference type="GO" id="GO:0052621">
    <property type="term" value="F:diguanylate cyclase activity"/>
    <property type="evidence" value="ECO:0007669"/>
    <property type="project" value="TreeGrafter"/>
</dbReference>
<dbReference type="STRING" id="1236970.JCM9140_2565"/>
<sequence>MIIIKKNVREADVVARLGGEEFAIIFSDTSLKQGKQICERIRENIEKNAFIYKNEPIHFTVSIGMSQHKGESVYEFIDNADKALFKAKENGRNQVVVG</sequence>
<dbReference type="CDD" id="cd01949">
    <property type="entry name" value="GGDEF"/>
    <property type="match status" value="1"/>
</dbReference>
<dbReference type="InterPro" id="IPR000160">
    <property type="entry name" value="GGDEF_dom"/>
</dbReference>
<dbReference type="InterPro" id="IPR043128">
    <property type="entry name" value="Rev_trsase/Diguanyl_cyclase"/>
</dbReference>
<feature type="domain" description="GGDEF" evidence="1">
    <location>
        <begin position="1"/>
        <end position="98"/>
    </location>
</feature>
<dbReference type="GO" id="GO:0043709">
    <property type="term" value="P:cell adhesion involved in single-species biofilm formation"/>
    <property type="evidence" value="ECO:0007669"/>
    <property type="project" value="TreeGrafter"/>
</dbReference>
<dbReference type="GO" id="GO:1902201">
    <property type="term" value="P:negative regulation of bacterial-type flagellum-dependent cell motility"/>
    <property type="evidence" value="ECO:0007669"/>
    <property type="project" value="TreeGrafter"/>
</dbReference>
<accession>W4Q3E4</accession>
<evidence type="ECO:0000313" key="2">
    <source>
        <dbReference type="EMBL" id="GAE26492.1"/>
    </source>
</evidence>
<dbReference type="Gene3D" id="3.30.70.270">
    <property type="match status" value="1"/>
</dbReference>
<comment type="caution">
    <text evidence="2">The sequence shown here is derived from an EMBL/GenBank/DDBJ whole genome shotgun (WGS) entry which is preliminary data.</text>
</comment>
<dbReference type="SUPFAM" id="SSF55073">
    <property type="entry name" value="Nucleotide cyclase"/>
    <property type="match status" value="1"/>
</dbReference>
<evidence type="ECO:0000259" key="1">
    <source>
        <dbReference type="PROSITE" id="PS50887"/>
    </source>
</evidence>
<dbReference type="AlphaFoldDB" id="W4Q3E4"/>
<dbReference type="Proteomes" id="UP000018890">
    <property type="component" value="Unassembled WGS sequence"/>
</dbReference>